<dbReference type="Proteomes" id="UP000320048">
    <property type="component" value="Unassembled WGS sequence"/>
</dbReference>
<evidence type="ECO:0000313" key="1">
    <source>
        <dbReference type="EMBL" id="TMI82380.1"/>
    </source>
</evidence>
<accession>A0A537JFX1</accession>
<dbReference type="AlphaFoldDB" id="A0A537JFX1"/>
<gene>
    <name evidence="1" type="ORF">E6H04_04810</name>
</gene>
<protein>
    <submittedName>
        <fullName evidence="1">Quinate 5-dehydrogenase</fullName>
    </submittedName>
</protein>
<comment type="caution">
    <text evidence="1">The sequence shown here is derived from an EMBL/GenBank/DDBJ whole genome shotgun (WGS) entry which is preliminary data.</text>
</comment>
<name>A0A537JFX1_9BACT</name>
<dbReference type="EMBL" id="VBAO01000129">
    <property type="protein sequence ID" value="TMI82380.1"/>
    <property type="molecule type" value="Genomic_DNA"/>
</dbReference>
<organism evidence="1 2">
    <name type="scientific">Candidatus Segetimicrobium genomatis</name>
    <dbReference type="NCBI Taxonomy" id="2569760"/>
    <lineage>
        <taxon>Bacteria</taxon>
        <taxon>Bacillati</taxon>
        <taxon>Candidatus Sysuimicrobiota</taxon>
        <taxon>Candidatus Sysuimicrobiia</taxon>
        <taxon>Candidatus Sysuimicrobiales</taxon>
        <taxon>Candidatus Segetimicrobiaceae</taxon>
        <taxon>Candidatus Segetimicrobium</taxon>
    </lineage>
</organism>
<reference evidence="1 2" key="1">
    <citation type="journal article" date="2019" name="Nat. Microbiol.">
        <title>Mediterranean grassland soil C-N compound turnover is dependent on rainfall and depth, and is mediated by genomically divergent microorganisms.</title>
        <authorList>
            <person name="Diamond S."/>
            <person name="Andeer P.F."/>
            <person name="Li Z."/>
            <person name="Crits-Christoph A."/>
            <person name="Burstein D."/>
            <person name="Anantharaman K."/>
            <person name="Lane K.R."/>
            <person name="Thomas B.C."/>
            <person name="Pan C."/>
            <person name="Northen T.R."/>
            <person name="Banfield J.F."/>
        </authorList>
    </citation>
    <scope>NUCLEOTIDE SEQUENCE [LARGE SCALE GENOMIC DNA]</scope>
    <source>
        <strain evidence="1">NP_7</strain>
    </source>
</reference>
<proteinExistence type="predicted"/>
<sequence>MKRVVSVSLGSSTRDKRVETEILGERVVIERIGTDGNTARYRALVEELDGRVDAIGMGGIDLYLRAGRARYQVRDAVRLIRGVRHTPVVDGGGIKNSWEKYLILEYLPKEAGISFKDRRVLLVSSVDRYGMAEAFTQAGAKTLFGDFYFALGVPIPMRSLATVRLLAACLLPVFTKLPFQLLYPTGGKQEQNTPRFPHLFRWAEVLAGDFHFIRRYMPGDLRGKTILTQTVTREDTEELRRRGTRTLITVSPEMDGRSFATNVLEGIVLALSGRRSEDLRPEEYVAWLLRAGFRPRIETLTPA</sequence>
<evidence type="ECO:0000313" key="2">
    <source>
        <dbReference type="Proteomes" id="UP000320048"/>
    </source>
</evidence>